<dbReference type="Gene3D" id="3.40.720.10">
    <property type="entry name" value="Alkaline Phosphatase, subunit A"/>
    <property type="match status" value="1"/>
</dbReference>
<name>A0A3P7NF37_CYLGO</name>
<dbReference type="PANTHER" id="PTHR10974:SF75">
    <property type="entry name" value="SULFATASE DOMAIN-CONTAINING PROTEIN"/>
    <property type="match status" value="1"/>
</dbReference>
<organism evidence="1 2">
    <name type="scientific">Cylicostephanus goldi</name>
    <name type="common">Nematode worm</name>
    <dbReference type="NCBI Taxonomy" id="71465"/>
    <lineage>
        <taxon>Eukaryota</taxon>
        <taxon>Metazoa</taxon>
        <taxon>Ecdysozoa</taxon>
        <taxon>Nematoda</taxon>
        <taxon>Chromadorea</taxon>
        <taxon>Rhabditida</taxon>
        <taxon>Rhabditina</taxon>
        <taxon>Rhabditomorpha</taxon>
        <taxon>Strongyloidea</taxon>
        <taxon>Strongylidae</taxon>
        <taxon>Cylicostephanus</taxon>
    </lineage>
</organism>
<gene>
    <name evidence="1" type="ORF">CGOC_LOCUS11343</name>
</gene>
<dbReference type="PANTHER" id="PTHR10974">
    <property type="entry name" value="FI08016P-RELATED"/>
    <property type="match status" value="1"/>
</dbReference>
<evidence type="ECO:0000313" key="2">
    <source>
        <dbReference type="Proteomes" id="UP000271889"/>
    </source>
</evidence>
<dbReference type="GO" id="GO:0005615">
    <property type="term" value="C:extracellular space"/>
    <property type="evidence" value="ECO:0007669"/>
    <property type="project" value="TreeGrafter"/>
</dbReference>
<evidence type="ECO:0000313" key="1">
    <source>
        <dbReference type="EMBL" id="VDN29741.1"/>
    </source>
</evidence>
<dbReference type="InterPro" id="IPR004245">
    <property type="entry name" value="DUF229"/>
</dbReference>
<reference evidence="1 2" key="1">
    <citation type="submission" date="2018-11" db="EMBL/GenBank/DDBJ databases">
        <authorList>
            <consortium name="Pathogen Informatics"/>
        </authorList>
    </citation>
    <scope>NUCLEOTIDE SEQUENCE [LARGE SCALE GENOMIC DNA]</scope>
</reference>
<dbReference type="SUPFAM" id="SSF53649">
    <property type="entry name" value="Alkaline phosphatase-like"/>
    <property type="match status" value="1"/>
</dbReference>
<proteinExistence type="predicted"/>
<dbReference type="Pfam" id="PF02995">
    <property type="entry name" value="DUF229"/>
    <property type="match status" value="1"/>
</dbReference>
<dbReference type="InterPro" id="IPR017850">
    <property type="entry name" value="Alkaline_phosphatase_core_sf"/>
</dbReference>
<dbReference type="Proteomes" id="UP000271889">
    <property type="component" value="Unassembled WGS sequence"/>
</dbReference>
<dbReference type="EMBL" id="UYRV01115883">
    <property type="protein sequence ID" value="VDN29741.1"/>
    <property type="molecule type" value="Genomic_DNA"/>
</dbReference>
<evidence type="ECO:0008006" key="3">
    <source>
        <dbReference type="Google" id="ProtNLM"/>
    </source>
</evidence>
<protein>
    <recommendedName>
        <fullName evidence="3">Sulfatase N-terminal domain-containing protein</fullName>
    </recommendedName>
</protein>
<dbReference type="OrthoDB" id="5834279at2759"/>
<keyword evidence="2" id="KW-1185">Reference proteome</keyword>
<dbReference type="AlphaFoldDB" id="A0A3P7NF37"/>
<accession>A0A3P7NF37</accession>
<sequence length="134" mass="15976">MLEYHSMFLNSYSETPKFSLVSMVELTHDDTRNLYVADNDLYNYFVSNRRELDKSFVFFMSDHGPRFGQEARTSVNKEEQKNPFLYIVLPEHLRKSRIHEQLQANSKELVTNHDLHSTLKDILYVKFLFVVFFS</sequence>